<name>A0A345ZAN1_9BACT</name>
<proteinExistence type="predicted"/>
<dbReference type="RefSeq" id="WP_115585363.1">
    <property type="nucleotide sequence ID" value="NZ_CP025544.1"/>
</dbReference>
<keyword evidence="2" id="KW-1185">Reference proteome</keyword>
<evidence type="ECO:0000313" key="2">
    <source>
        <dbReference type="Proteomes" id="UP000254834"/>
    </source>
</evidence>
<accession>A0A345ZAN1</accession>
<reference evidence="1 2" key="1">
    <citation type="submission" date="2017-12" db="EMBL/GenBank/DDBJ databases">
        <title>Chromulinavorax destructans is a abundant pathogen of dominant heterotrophic picoflagllates.</title>
        <authorList>
            <person name="Deeg C.M."/>
            <person name="Zimmer M."/>
            <person name="Suttle C.A."/>
        </authorList>
    </citation>
    <scope>NUCLEOTIDE SEQUENCE [LARGE SCALE GENOMIC DNA]</scope>
    <source>
        <strain evidence="1 2">SeV1</strain>
    </source>
</reference>
<dbReference type="KEGG" id="cdes:C0J27_01105"/>
<organism evidence="1 2">
    <name type="scientific">Candidatus Chromulinivorax destructor</name>
    <dbReference type="NCBI Taxonomy" id="2066483"/>
    <lineage>
        <taxon>Bacteria</taxon>
        <taxon>Candidatus Babelota</taxon>
        <taxon>Candidatus Babeliae</taxon>
        <taxon>Candidatus Babeliales</taxon>
        <taxon>Candidatus Chromulinivoraceae</taxon>
        <taxon>Candidatus Chromulinivorax</taxon>
    </lineage>
</organism>
<dbReference type="AlphaFoldDB" id="A0A345ZAN1"/>
<dbReference type="EMBL" id="CP025544">
    <property type="protein sequence ID" value="AXK60348.1"/>
    <property type="molecule type" value="Genomic_DNA"/>
</dbReference>
<sequence>MKELIIMNKLKEYSMYQFLRVHDYVFAPFRHILSNDFRSNELINWFFNEKRTITGNEYVDIHKENNKIVFYDISDSMCEEYSEPDLNPDLRFEMSRENFIDLLYHWEELRVSLPDTILIVIHEDNYVTLETDPVIIKQYQDAGYAFDIDTKVQ</sequence>
<evidence type="ECO:0000313" key="1">
    <source>
        <dbReference type="EMBL" id="AXK60348.1"/>
    </source>
</evidence>
<protein>
    <submittedName>
        <fullName evidence="1">Uncharacterized protein</fullName>
    </submittedName>
</protein>
<gene>
    <name evidence="1" type="ORF">C0J27_01105</name>
</gene>
<dbReference type="Proteomes" id="UP000254834">
    <property type="component" value="Chromosome"/>
</dbReference>